<sequence length="37" mass="4441">MTKWLLWGHLILPINSRANLNRPYQDATHQNKIIQQK</sequence>
<dbReference type="EMBL" id="CP018099">
    <property type="protein sequence ID" value="APF17608.1"/>
    <property type="molecule type" value="Genomic_DNA"/>
</dbReference>
<name>A0A1J1C6U4_CALAY</name>
<dbReference type="AlphaFoldDB" id="A0A1J1C6U4"/>
<evidence type="ECO:0000313" key="1">
    <source>
        <dbReference type="EMBL" id="APF17608.1"/>
    </source>
</evidence>
<dbReference type="Proteomes" id="UP000183868">
    <property type="component" value="Chromosome"/>
</dbReference>
<protein>
    <submittedName>
        <fullName evidence="1">Uncharacterized protein</fullName>
    </submittedName>
</protein>
<accession>A0A1J1C6U4</accession>
<proteinExistence type="predicted"/>
<reference evidence="1 2" key="1">
    <citation type="submission" date="2016-11" db="EMBL/GenBank/DDBJ databases">
        <title>Genomic analysis of Caldithrix abyssi and proposal of a novel bacterial phylum Caldithrichaeota.</title>
        <authorList>
            <person name="Kublanov I."/>
            <person name="Sigalova O."/>
            <person name="Gavrilov S."/>
            <person name="Lebedinsky A."/>
            <person name="Ivanova N."/>
            <person name="Daum C."/>
            <person name="Reddy T."/>
            <person name="Klenk H.P."/>
            <person name="Goker M."/>
            <person name="Reva O."/>
            <person name="Miroshnichenko M."/>
            <person name="Kyprides N."/>
            <person name="Woyke T."/>
            <person name="Gelfand M."/>
        </authorList>
    </citation>
    <scope>NUCLEOTIDE SEQUENCE [LARGE SCALE GENOMIC DNA]</scope>
    <source>
        <strain evidence="1 2">LF13</strain>
    </source>
</reference>
<organism evidence="1 2">
    <name type="scientific">Caldithrix abyssi DSM 13497</name>
    <dbReference type="NCBI Taxonomy" id="880073"/>
    <lineage>
        <taxon>Bacteria</taxon>
        <taxon>Pseudomonadati</taxon>
        <taxon>Calditrichota</taxon>
        <taxon>Calditrichia</taxon>
        <taxon>Calditrichales</taxon>
        <taxon>Calditrichaceae</taxon>
        <taxon>Caldithrix</taxon>
    </lineage>
</organism>
<dbReference type="KEGG" id="caby:Cabys_857"/>
<evidence type="ECO:0000313" key="2">
    <source>
        <dbReference type="Proteomes" id="UP000183868"/>
    </source>
</evidence>
<gene>
    <name evidence="1" type="ORF">Cabys_857</name>
</gene>